<sequence length="149" mass="17284">MATSEEKDFESEYNLMVMQQDFNIKSLSKCICCNELINPGDSQFMVDCTHLLCKECGLRHDEIIGKYCSLCFWVITAVLPHPITKESDKLALRRNIEDMILFGMDATPWKSTLAKLEKITLATFPIKEISERWSYILQSAIVRKYENYN</sequence>
<dbReference type="AlphaFoldDB" id="A0A443QAG6"/>
<comment type="caution">
    <text evidence="1">The sequence shown here is derived from an EMBL/GenBank/DDBJ whole genome shotgun (WGS) entry which is preliminary data.</text>
</comment>
<proteinExistence type="predicted"/>
<dbReference type="Proteomes" id="UP000285301">
    <property type="component" value="Unassembled WGS sequence"/>
</dbReference>
<protein>
    <recommendedName>
        <fullName evidence="3">RING-type domain-containing protein</fullName>
    </recommendedName>
</protein>
<dbReference type="SUPFAM" id="SSF57850">
    <property type="entry name" value="RING/U-box"/>
    <property type="match status" value="1"/>
</dbReference>
<dbReference type="EMBL" id="NCKU01012623">
    <property type="protein sequence ID" value="RWS00027.1"/>
    <property type="molecule type" value="Genomic_DNA"/>
</dbReference>
<evidence type="ECO:0000313" key="2">
    <source>
        <dbReference type="Proteomes" id="UP000285301"/>
    </source>
</evidence>
<reference evidence="1 2" key="1">
    <citation type="journal article" date="2018" name="Gigascience">
        <title>Genomes of trombidid mites reveal novel predicted allergens and laterally-transferred genes associated with secondary metabolism.</title>
        <authorList>
            <person name="Dong X."/>
            <person name="Chaisiri K."/>
            <person name="Xia D."/>
            <person name="Armstrong S.D."/>
            <person name="Fang Y."/>
            <person name="Donnelly M.J."/>
            <person name="Kadowaki T."/>
            <person name="McGarry J.W."/>
            <person name="Darby A.C."/>
            <person name="Makepeace B.L."/>
        </authorList>
    </citation>
    <scope>NUCLEOTIDE SEQUENCE [LARGE SCALE GENOMIC DNA]</scope>
    <source>
        <strain evidence="1">UoL-WK</strain>
    </source>
</reference>
<dbReference type="CDD" id="cd16449">
    <property type="entry name" value="RING-HC"/>
    <property type="match status" value="1"/>
</dbReference>
<evidence type="ECO:0000313" key="1">
    <source>
        <dbReference type="EMBL" id="RWS00027.1"/>
    </source>
</evidence>
<evidence type="ECO:0008006" key="3">
    <source>
        <dbReference type="Google" id="ProtNLM"/>
    </source>
</evidence>
<name>A0A443QAG6_9ACAR</name>
<keyword evidence="2" id="KW-1185">Reference proteome</keyword>
<organism evidence="1 2">
    <name type="scientific">Dinothrombium tinctorium</name>
    <dbReference type="NCBI Taxonomy" id="1965070"/>
    <lineage>
        <taxon>Eukaryota</taxon>
        <taxon>Metazoa</taxon>
        <taxon>Ecdysozoa</taxon>
        <taxon>Arthropoda</taxon>
        <taxon>Chelicerata</taxon>
        <taxon>Arachnida</taxon>
        <taxon>Acari</taxon>
        <taxon>Acariformes</taxon>
        <taxon>Trombidiformes</taxon>
        <taxon>Prostigmata</taxon>
        <taxon>Anystina</taxon>
        <taxon>Parasitengona</taxon>
        <taxon>Trombidioidea</taxon>
        <taxon>Trombidiidae</taxon>
        <taxon>Dinothrombium</taxon>
    </lineage>
</organism>
<gene>
    <name evidence="1" type="ORF">B4U79_16934</name>
</gene>
<dbReference type="OrthoDB" id="6514143at2759"/>
<accession>A0A443QAG6</accession>